<dbReference type="PANTHER" id="PTHR46211:SF14">
    <property type="entry name" value="GLYCEROPHOSPHODIESTER PHOSPHODIESTERASE"/>
    <property type="match status" value="1"/>
</dbReference>
<dbReference type="PROSITE" id="PS51704">
    <property type="entry name" value="GP_PDE"/>
    <property type="match status" value="1"/>
</dbReference>
<dbReference type="Gene3D" id="3.20.20.190">
    <property type="entry name" value="Phosphatidylinositol (PI) phosphodiesterase"/>
    <property type="match status" value="1"/>
</dbReference>
<accession>X1J5M6</accession>
<evidence type="ECO:0000313" key="2">
    <source>
        <dbReference type="EMBL" id="GAH89986.1"/>
    </source>
</evidence>
<proteinExistence type="predicted"/>
<dbReference type="SUPFAM" id="SSF51695">
    <property type="entry name" value="PLC-like phosphodiesterases"/>
    <property type="match status" value="1"/>
</dbReference>
<gene>
    <name evidence="2" type="ORF">S06H3_02703</name>
</gene>
<comment type="caution">
    <text evidence="2">The sequence shown here is derived from an EMBL/GenBank/DDBJ whole genome shotgun (WGS) entry which is preliminary data.</text>
</comment>
<dbReference type="InterPro" id="IPR017946">
    <property type="entry name" value="PLC-like_Pdiesterase_TIM-brl"/>
</dbReference>
<dbReference type="EMBL" id="BARV01000812">
    <property type="protein sequence ID" value="GAH89986.1"/>
    <property type="molecule type" value="Genomic_DNA"/>
</dbReference>
<dbReference type="Pfam" id="PF03009">
    <property type="entry name" value="GDPD"/>
    <property type="match status" value="1"/>
</dbReference>
<name>X1J5M6_9ZZZZ</name>
<feature type="domain" description="GP-PDE" evidence="1">
    <location>
        <begin position="18"/>
        <end position="147"/>
    </location>
</feature>
<dbReference type="AlphaFoldDB" id="X1J5M6"/>
<dbReference type="GO" id="GO:0008081">
    <property type="term" value="F:phosphoric diester hydrolase activity"/>
    <property type="evidence" value="ECO:0007669"/>
    <property type="project" value="InterPro"/>
</dbReference>
<reference evidence="2" key="1">
    <citation type="journal article" date="2014" name="Front. Microbiol.">
        <title>High frequency of phylogenetically diverse reductive dehalogenase-homologous genes in deep subseafloor sedimentary metagenomes.</title>
        <authorList>
            <person name="Kawai M."/>
            <person name="Futagami T."/>
            <person name="Toyoda A."/>
            <person name="Takaki Y."/>
            <person name="Nishi S."/>
            <person name="Hori S."/>
            <person name="Arai W."/>
            <person name="Tsubouchi T."/>
            <person name="Morono Y."/>
            <person name="Uchiyama I."/>
            <person name="Ito T."/>
            <person name="Fujiyama A."/>
            <person name="Inagaki F."/>
            <person name="Takami H."/>
        </authorList>
    </citation>
    <scope>NUCLEOTIDE SEQUENCE</scope>
    <source>
        <strain evidence="2">Expedition CK06-06</strain>
    </source>
</reference>
<dbReference type="GO" id="GO:0006629">
    <property type="term" value="P:lipid metabolic process"/>
    <property type="evidence" value="ECO:0007669"/>
    <property type="project" value="InterPro"/>
</dbReference>
<evidence type="ECO:0000259" key="1">
    <source>
        <dbReference type="PROSITE" id="PS51704"/>
    </source>
</evidence>
<protein>
    <recommendedName>
        <fullName evidence="1">GP-PDE domain-containing protein</fullName>
    </recommendedName>
</protein>
<organism evidence="2">
    <name type="scientific">marine sediment metagenome</name>
    <dbReference type="NCBI Taxonomy" id="412755"/>
    <lineage>
        <taxon>unclassified sequences</taxon>
        <taxon>metagenomes</taxon>
        <taxon>ecological metagenomes</taxon>
    </lineage>
</organism>
<sequence>MNFVRKIILKPVLSKNPPLHISHRGGAKLYPENTIFAFKKCIENFNTDMIELDVNSTKNGVIVVIHDETVDRTTNGTGKLLALTLNEIKKLDAGYRFTLDGGKTFPFREKRVRIPTLEEVFKTFPDMRFTIEIKQNYPPIEKELFVK</sequence>
<dbReference type="InterPro" id="IPR030395">
    <property type="entry name" value="GP_PDE_dom"/>
</dbReference>
<dbReference type="PANTHER" id="PTHR46211">
    <property type="entry name" value="GLYCEROPHOSPHORYL DIESTER PHOSPHODIESTERASE"/>
    <property type="match status" value="1"/>
</dbReference>